<dbReference type="Gene3D" id="3.30.420.180">
    <property type="entry name" value="CobE/GbiG C-terminal domain"/>
    <property type="match status" value="1"/>
</dbReference>
<protein>
    <submittedName>
        <fullName evidence="2">Cobalamin biosynthesis protein</fullName>
    </submittedName>
</protein>
<dbReference type="Proteomes" id="UP001523216">
    <property type="component" value="Unassembled WGS sequence"/>
</dbReference>
<sequence>MVVVGIGARAGVAAADLCVAVDAALAAAGLTVSDVTVLATADRRAAEPAIREVALDRGWRLVALRAAELAGQDVPNPSRVVAAAVGTPSVAEAAALRAVGPAGSLILPKQKHAGITVAIARLGPRTRDWPVP</sequence>
<dbReference type="SUPFAM" id="SSF159664">
    <property type="entry name" value="CobE/GbiG C-terminal domain-like"/>
    <property type="match status" value="1"/>
</dbReference>
<proteinExistence type="predicted"/>
<dbReference type="InterPro" id="IPR036518">
    <property type="entry name" value="CobE/GbiG_C_sf"/>
</dbReference>
<dbReference type="RefSeq" id="WP_251797522.1">
    <property type="nucleotide sequence ID" value="NZ_JAMQOL010000010.1"/>
</dbReference>
<dbReference type="PANTHER" id="PTHR37477">
    <property type="entry name" value="COBALT-PRECORRIN-5A HYDROLASE"/>
    <property type="match status" value="1"/>
</dbReference>
<name>A0ABT0XV60_9ACTN</name>
<evidence type="ECO:0000259" key="1">
    <source>
        <dbReference type="Pfam" id="PF01890"/>
    </source>
</evidence>
<feature type="domain" description="CobE/GbiG C-terminal" evidence="1">
    <location>
        <begin position="2"/>
        <end position="120"/>
    </location>
</feature>
<comment type="caution">
    <text evidence="2">The sequence shown here is derived from an EMBL/GenBank/DDBJ whole genome shotgun (WGS) entry which is preliminary data.</text>
</comment>
<dbReference type="PANTHER" id="PTHR37477:SF1">
    <property type="entry name" value="COBALT-PRECORRIN-5A HYDROLASE"/>
    <property type="match status" value="1"/>
</dbReference>
<dbReference type="InterPro" id="IPR052553">
    <property type="entry name" value="CbiG_hydrolase"/>
</dbReference>
<dbReference type="EMBL" id="JAMQOL010000010">
    <property type="protein sequence ID" value="MCM4077671.1"/>
    <property type="molecule type" value="Genomic_DNA"/>
</dbReference>
<organism evidence="2 3">
    <name type="scientific">Paractinoplanes hotanensis</name>
    <dbReference type="NCBI Taxonomy" id="2906497"/>
    <lineage>
        <taxon>Bacteria</taxon>
        <taxon>Bacillati</taxon>
        <taxon>Actinomycetota</taxon>
        <taxon>Actinomycetes</taxon>
        <taxon>Micromonosporales</taxon>
        <taxon>Micromonosporaceae</taxon>
        <taxon>Paractinoplanes</taxon>
    </lineage>
</organism>
<evidence type="ECO:0000313" key="3">
    <source>
        <dbReference type="Proteomes" id="UP001523216"/>
    </source>
</evidence>
<gene>
    <name evidence="2" type="ORF">LXN57_08845</name>
</gene>
<dbReference type="Pfam" id="PF01890">
    <property type="entry name" value="CbiG_C"/>
    <property type="match status" value="1"/>
</dbReference>
<dbReference type="InterPro" id="IPR002750">
    <property type="entry name" value="CobE/GbiG_C"/>
</dbReference>
<keyword evidence="3" id="KW-1185">Reference proteome</keyword>
<accession>A0ABT0XV60</accession>
<reference evidence="2 3" key="1">
    <citation type="submission" date="2022-06" db="EMBL/GenBank/DDBJ databases">
        <title>Actinoplanes abujensis sp. nov., isolated from Nigerian arid soil.</title>
        <authorList>
            <person name="Ding P."/>
        </authorList>
    </citation>
    <scope>NUCLEOTIDE SEQUENCE [LARGE SCALE GENOMIC DNA]</scope>
    <source>
        <strain evidence="3">TRM88002</strain>
    </source>
</reference>
<evidence type="ECO:0000313" key="2">
    <source>
        <dbReference type="EMBL" id="MCM4077671.1"/>
    </source>
</evidence>